<keyword evidence="3" id="KW-1185">Reference proteome</keyword>
<dbReference type="InterPro" id="IPR008681">
    <property type="entry name" value="Neg-reg_MecA"/>
</dbReference>
<evidence type="ECO:0008006" key="4">
    <source>
        <dbReference type="Google" id="ProtNLM"/>
    </source>
</evidence>
<evidence type="ECO:0000256" key="1">
    <source>
        <dbReference type="ARBA" id="ARBA00005397"/>
    </source>
</evidence>
<gene>
    <name evidence="2" type="ORF">IV73_GL000867</name>
</gene>
<protein>
    <recommendedName>
        <fullName evidence="4">Adapter protein MecA</fullName>
    </recommendedName>
</protein>
<dbReference type="PANTHER" id="PTHR39161">
    <property type="entry name" value="ADAPTER PROTEIN MECA"/>
    <property type="match status" value="1"/>
</dbReference>
<accession>A0A0R2JCQ0</accession>
<dbReference type="AlphaFoldDB" id="A0A0R2JCQ0"/>
<evidence type="ECO:0000313" key="3">
    <source>
        <dbReference type="Proteomes" id="UP000051655"/>
    </source>
</evidence>
<dbReference type="STRING" id="1616.IV73_GL000867"/>
<comment type="similarity">
    <text evidence="1">Belongs to the MecA family.</text>
</comment>
<proteinExistence type="inferred from homology"/>
<dbReference type="EMBL" id="JQBP01000003">
    <property type="protein sequence ID" value="KRN75107.1"/>
    <property type="molecule type" value="Genomic_DNA"/>
</dbReference>
<dbReference type="RefSeq" id="WP_057755273.1">
    <property type="nucleotide sequence ID" value="NZ_JQBP01000003.1"/>
</dbReference>
<dbReference type="PANTHER" id="PTHR39161:SF1">
    <property type="entry name" value="ADAPTER PROTEIN MECA 1"/>
    <property type="match status" value="1"/>
</dbReference>
<dbReference type="Proteomes" id="UP000051655">
    <property type="component" value="Unassembled WGS sequence"/>
</dbReference>
<dbReference type="PATRIC" id="fig|1616.3.peg.887"/>
<comment type="caution">
    <text evidence="2">The sequence shown here is derived from an EMBL/GenBank/DDBJ whole genome shotgun (WGS) entry which is preliminary data.</text>
</comment>
<sequence length="234" mass="26919">MELERIDDDTIRVFITNNDLKERNITLMELMSDQSEVEKLFYSILAEANIEEEFEQNEAVSFQVMPNKDGLEVFIMKNVNEDQIPKELLRKMMESRRGSELKDQVPEEVLNKLLGTDGDKAQNETNRLDQHRDLAQGADEPTKTLTAKFDDFEALVQLAQSTQITGANRLVEYNQVYYLELNVPQSNSEQRMKNLKALLREYGEVTPVDISIAAEHGQTIFEQDALEQVQAIFN</sequence>
<dbReference type="InterPro" id="IPR038471">
    <property type="entry name" value="MecA_C_sf"/>
</dbReference>
<dbReference type="Pfam" id="PF05389">
    <property type="entry name" value="MecA"/>
    <property type="match status" value="1"/>
</dbReference>
<organism evidence="2 3">
    <name type="scientific">Weissella kandleri</name>
    <dbReference type="NCBI Taxonomy" id="1616"/>
    <lineage>
        <taxon>Bacteria</taxon>
        <taxon>Bacillati</taxon>
        <taxon>Bacillota</taxon>
        <taxon>Bacilli</taxon>
        <taxon>Lactobacillales</taxon>
        <taxon>Lactobacillaceae</taxon>
        <taxon>Weissella</taxon>
    </lineage>
</organism>
<reference evidence="2 3" key="1">
    <citation type="journal article" date="2015" name="Genome Announc.">
        <title>Expanding the biotechnology potential of lactobacilli through comparative genomics of 213 strains and associated genera.</title>
        <authorList>
            <person name="Sun Z."/>
            <person name="Harris H.M."/>
            <person name="McCann A."/>
            <person name="Guo C."/>
            <person name="Argimon S."/>
            <person name="Zhang W."/>
            <person name="Yang X."/>
            <person name="Jeffery I.B."/>
            <person name="Cooney J.C."/>
            <person name="Kagawa T.F."/>
            <person name="Liu W."/>
            <person name="Song Y."/>
            <person name="Salvetti E."/>
            <person name="Wrobel A."/>
            <person name="Rasinkangas P."/>
            <person name="Parkhill J."/>
            <person name="Rea M.C."/>
            <person name="O'Sullivan O."/>
            <person name="Ritari J."/>
            <person name="Douillard F.P."/>
            <person name="Paul Ross R."/>
            <person name="Yang R."/>
            <person name="Briner A.E."/>
            <person name="Felis G.E."/>
            <person name="de Vos W.M."/>
            <person name="Barrangou R."/>
            <person name="Klaenhammer T.R."/>
            <person name="Caufield P.W."/>
            <person name="Cui Y."/>
            <person name="Zhang H."/>
            <person name="O'Toole P.W."/>
        </authorList>
    </citation>
    <scope>NUCLEOTIDE SEQUENCE [LARGE SCALE GENOMIC DNA]</scope>
    <source>
        <strain evidence="2 3">DSM 20593</strain>
    </source>
</reference>
<evidence type="ECO:0000313" key="2">
    <source>
        <dbReference type="EMBL" id="KRN75107.1"/>
    </source>
</evidence>
<name>A0A0R2JCQ0_9LACO</name>
<dbReference type="PIRSF" id="PIRSF029008">
    <property type="entry name" value="MecA"/>
    <property type="match status" value="1"/>
</dbReference>
<dbReference type="Gene3D" id="3.30.70.1950">
    <property type="match status" value="1"/>
</dbReference>